<feature type="compositionally biased region" description="Pro residues" evidence="1">
    <location>
        <begin position="214"/>
        <end position="227"/>
    </location>
</feature>
<gene>
    <name evidence="2" type="ORF">EBN03_33085</name>
</gene>
<proteinExistence type="predicted"/>
<evidence type="ECO:0000313" key="3">
    <source>
        <dbReference type="Proteomes" id="UP000279275"/>
    </source>
</evidence>
<comment type="caution">
    <text evidence="2">The sequence shown here is derived from an EMBL/GenBank/DDBJ whole genome shotgun (WGS) entry which is preliminary data.</text>
</comment>
<accession>A0A3M2KPW6</accession>
<keyword evidence="3" id="KW-1185">Reference proteome</keyword>
<feature type="compositionally biased region" description="Low complexity" evidence="1">
    <location>
        <begin position="228"/>
        <end position="257"/>
    </location>
</feature>
<dbReference type="Proteomes" id="UP000279275">
    <property type="component" value="Unassembled WGS sequence"/>
</dbReference>
<feature type="compositionally biased region" description="Low complexity" evidence="1">
    <location>
        <begin position="152"/>
        <end position="213"/>
    </location>
</feature>
<sequence length="457" mass="45758">MADEVWVDAQNVDHVSRQLDDIAAQAAAALADLQATLGGSAAPWGADDLGRTFARTYVPDEHKMLGDLQLTVTNLAAEGANLRDYLSTVDQVDQVGRRSLDPAGPQGPPVLPAPVVTAPSRTDAPSGLDTAVPGMDTAVPGTDTAVPGTDTAVPGVDAAAPDAGRVTTPGPDSPQAGGPAPGAALPPGAPAGLSPGAEPEAAAPDRLTGNTTVPPVPSGPPGAPTPRTPWTKKAVTPNPGPVPGATATPAAASSQPPLGSPWSRPGTGRAGGARGAQNPMSRNGIRPPTPRGRRDRKDALAGRTGSGADPVAMLGRALADRHAVEVSGFDDDAGLDYATVYEFATTVDELLTTYPDRGVEAVAIAELPGADVATREVRDGDRPHRIVLSRAVARVPVPADGRSGIDVAQPDPAGAVRAAVAAISESLAAERGPAGSAPRPPTGSGVIAPAAQLRTSD</sequence>
<feature type="region of interest" description="Disordered" evidence="1">
    <location>
        <begin position="428"/>
        <end position="457"/>
    </location>
</feature>
<evidence type="ECO:0000256" key="1">
    <source>
        <dbReference type="SAM" id="MobiDB-lite"/>
    </source>
</evidence>
<protein>
    <recommendedName>
        <fullName evidence="4">WXG100 family type VII secretion target</fullName>
    </recommendedName>
</protein>
<organism evidence="2 3">
    <name type="scientific">Nocardia stercoris</name>
    <dbReference type="NCBI Taxonomy" id="2483361"/>
    <lineage>
        <taxon>Bacteria</taxon>
        <taxon>Bacillati</taxon>
        <taxon>Actinomycetota</taxon>
        <taxon>Actinomycetes</taxon>
        <taxon>Mycobacteriales</taxon>
        <taxon>Nocardiaceae</taxon>
        <taxon>Nocardia</taxon>
    </lineage>
</organism>
<name>A0A3M2KPW6_9NOCA</name>
<reference evidence="2 3" key="1">
    <citation type="submission" date="2018-10" db="EMBL/GenBank/DDBJ databases">
        <title>Isolation from cow dung.</title>
        <authorList>
            <person name="Ling L."/>
        </authorList>
    </citation>
    <scope>NUCLEOTIDE SEQUENCE [LARGE SCALE GENOMIC DNA]</scope>
    <source>
        <strain evidence="2 3">NEAU-LL90</strain>
    </source>
</reference>
<evidence type="ECO:0000313" key="2">
    <source>
        <dbReference type="EMBL" id="RMI27707.1"/>
    </source>
</evidence>
<feature type="region of interest" description="Disordered" evidence="1">
    <location>
        <begin position="97"/>
        <end position="310"/>
    </location>
</feature>
<dbReference type="AlphaFoldDB" id="A0A3M2KPW6"/>
<evidence type="ECO:0008006" key="4">
    <source>
        <dbReference type="Google" id="ProtNLM"/>
    </source>
</evidence>
<dbReference type="RefSeq" id="WP_122192113.1">
    <property type="nucleotide sequence ID" value="NZ_RFFH01000033.1"/>
</dbReference>
<dbReference type="EMBL" id="RFFH01000033">
    <property type="protein sequence ID" value="RMI27707.1"/>
    <property type="molecule type" value="Genomic_DNA"/>
</dbReference>
<dbReference type="OrthoDB" id="4515805at2"/>